<reference evidence="6" key="1">
    <citation type="submission" date="2021-01" db="UniProtKB">
        <authorList>
            <consortium name="EnsemblMetazoa"/>
        </authorList>
    </citation>
    <scope>IDENTIFICATION</scope>
</reference>
<dbReference type="RefSeq" id="XP_022648646.1">
    <property type="nucleotide sequence ID" value="XM_022792911.1"/>
</dbReference>
<dbReference type="OrthoDB" id="250175at2759"/>
<name>A0A7M7J9G1_VARDE</name>
<evidence type="ECO:0000256" key="2">
    <source>
        <dbReference type="ARBA" id="ARBA00022980"/>
    </source>
</evidence>
<accession>A0A7M7J9G1</accession>
<comment type="similarity">
    <text evidence="1">Belongs to the bacterial ribosomal protein bL12 family.</text>
</comment>
<evidence type="ECO:0008006" key="8">
    <source>
        <dbReference type="Google" id="ProtNLM"/>
    </source>
</evidence>
<feature type="domain" description="Large ribosomal subunit protein bL12 oligomerization" evidence="5">
    <location>
        <begin position="51"/>
        <end position="98"/>
    </location>
</feature>
<sequence length="182" mass="20049">MHMGQKIWYDSRSWGTSSDTQKSCKTVPYLSRCMSAIAQPQPVESKQYPEKITNIVTEISKLTLIEVADLNELLKKTLNIQETPMMAAVAAGPAVPAAPAEDDEPQVKKMQTSFKLKLVKFDEAKKIALIKELKNIMEGTNLVQAKKFVESVPQVIKGDLTKEEAEGLKKTIEAVGGGCEIL</sequence>
<dbReference type="SUPFAM" id="SSF48300">
    <property type="entry name" value="Ribosomal protein L7/12, oligomerisation (N-terminal) domain"/>
    <property type="match status" value="1"/>
</dbReference>
<evidence type="ECO:0000259" key="5">
    <source>
        <dbReference type="Pfam" id="PF16320"/>
    </source>
</evidence>
<evidence type="ECO:0000256" key="1">
    <source>
        <dbReference type="ARBA" id="ARBA00007197"/>
    </source>
</evidence>
<dbReference type="GO" id="GO:0005762">
    <property type="term" value="C:mitochondrial large ribosomal subunit"/>
    <property type="evidence" value="ECO:0007669"/>
    <property type="project" value="TreeGrafter"/>
</dbReference>
<protein>
    <recommendedName>
        <fullName evidence="8">39S ribosomal protein L12, mitochondrial</fullName>
    </recommendedName>
</protein>
<evidence type="ECO:0000313" key="7">
    <source>
        <dbReference type="Proteomes" id="UP000594260"/>
    </source>
</evidence>
<evidence type="ECO:0000259" key="4">
    <source>
        <dbReference type="Pfam" id="PF00542"/>
    </source>
</evidence>
<dbReference type="GeneID" id="111245089"/>
<dbReference type="InterPro" id="IPR036235">
    <property type="entry name" value="Ribosomal_bL12_oligo_N_sf"/>
</dbReference>
<dbReference type="SUPFAM" id="SSF54736">
    <property type="entry name" value="ClpS-like"/>
    <property type="match status" value="1"/>
</dbReference>
<dbReference type="PANTHER" id="PTHR45987:SF4">
    <property type="entry name" value="LARGE RIBOSOMAL SUBUNIT PROTEIN BL12M"/>
    <property type="match status" value="1"/>
</dbReference>
<dbReference type="InterPro" id="IPR013823">
    <property type="entry name" value="Ribosomal_bL12_C"/>
</dbReference>
<dbReference type="InterPro" id="IPR000206">
    <property type="entry name" value="Ribosomal_bL12"/>
</dbReference>
<dbReference type="Pfam" id="PF00542">
    <property type="entry name" value="Ribosomal_L12"/>
    <property type="match status" value="1"/>
</dbReference>
<dbReference type="Pfam" id="PF16320">
    <property type="entry name" value="Ribosomal_L12_N"/>
    <property type="match status" value="1"/>
</dbReference>
<dbReference type="FunCoup" id="A0A7M7J9G1">
    <property type="interactions" value="1413"/>
</dbReference>
<proteinExistence type="inferred from homology"/>
<dbReference type="CTD" id="6182"/>
<keyword evidence="2" id="KW-0689">Ribosomal protein</keyword>
<dbReference type="KEGG" id="vde:111245089"/>
<evidence type="ECO:0000256" key="3">
    <source>
        <dbReference type="ARBA" id="ARBA00023274"/>
    </source>
</evidence>
<dbReference type="GO" id="GO:0003735">
    <property type="term" value="F:structural constituent of ribosome"/>
    <property type="evidence" value="ECO:0007669"/>
    <property type="project" value="InterPro"/>
</dbReference>
<dbReference type="CDD" id="cd00387">
    <property type="entry name" value="Ribosomal_L7_L12"/>
    <property type="match status" value="1"/>
</dbReference>
<dbReference type="Gene3D" id="3.30.1390.10">
    <property type="match status" value="1"/>
</dbReference>
<dbReference type="GO" id="GO:0003729">
    <property type="term" value="F:mRNA binding"/>
    <property type="evidence" value="ECO:0007669"/>
    <property type="project" value="TreeGrafter"/>
</dbReference>
<dbReference type="PANTHER" id="PTHR45987">
    <property type="entry name" value="39S RIBOSOMAL PROTEIN L12"/>
    <property type="match status" value="1"/>
</dbReference>
<organism evidence="6 7">
    <name type="scientific">Varroa destructor</name>
    <name type="common">Honeybee mite</name>
    <dbReference type="NCBI Taxonomy" id="109461"/>
    <lineage>
        <taxon>Eukaryota</taxon>
        <taxon>Metazoa</taxon>
        <taxon>Ecdysozoa</taxon>
        <taxon>Arthropoda</taxon>
        <taxon>Chelicerata</taxon>
        <taxon>Arachnida</taxon>
        <taxon>Acari</taxon>
        <taxon>Parasitiformes</taxon>
        <taxon>Mesostigmata</taxon>
        <taxon>Gamasina</taxon>
        <taxon>Dermanyssoidea</taxon>
        <taxon>Varroidae</taxon>
        <taxon>Varroa</taxon>
    </lineage>
</organism>
<feature type="domain" description="Large ribosomal subunit protein bL12 C-terminal" evidence="4">
    <location>
        <begin position="114"/>
        <end position="181"/>
    </location>
</feature>
<dbReference type="GO" id="GO:0006412">
    <property type="term" value="P:translation"/>
    <property type="evidence" value="ECO:0007669"/>
    <property type="project" value="InterPro"/>
</dbReference>
<keyword evidence="7" id="KW-1185">Reference proteome</keyword>
<dbReference type="InterPro" id="IPR014719">
    <property type="entry name" value="Ribosomal_bL12_C/ClpS-like"/>
</dbReference>
<dbReference type="Gene3D" id="1.20.5.710">
    <property type="entry name" value="Single helix bin"/>
    <property type="match status" value="1"/>
</dbReference>
<dbReference type="Proteomes" id="UP000594260">
    <property type="component" value="Unplaced"/>
</dbReference>
<keyword evidence="3" id="KW-0687">Ribonucleoprotein</keyword>
<dbReference type="InterPro" id="IPR008932">
    <property type="entry name" value="Ribosomal_bL12_oligo"/>
</dbReference>
<dbReference type="OMA" id="LEDKWGV"/>
<dbReference type="AlphaFoldDB" id="A0A7M7J9G1"/>
<dbReference type="EnsemblMetazoa" id="XM_022792911">
    <property type="protein sequence ID" value="XP_022648646"/>
    <property type="gene ID" value="LOC111245089"/>
</dbReference>
<dbReference type="InParanoid" id="A0A7M7J9G1"/>
<evidence type="ECO:0000313" key="6">
    <source>
        <dbReference type="EnsemblMetazoa" id="XP_022648646"/>
    </source>
</evidence>